<keyword evidence="6" id="KW-0472">Membrane</keyword>
<keyword evidence="11" id="KW-1185">Reference proteome</keyword>
<evidence type="ECO:0000256" key="7">
    <source>
        <dbReference type="ARBA" id="ARBA00023237"/>
    </source>
</evidence>
<dbReference type="GO" id="GO:0015288">
    <property type="term" value="F:porin activity"/>
    <property type="evidence" value="ECO:0007669"/>
    <property type="project" value="TreeGrafter"/>
</dbReference>
<accession>A0A1H7HXT0</accession>
<dbReference type="PANTHER" id="PTHR30026:SF20">
    <property type="entry name" value="OUTER MEMBRANE PROTEIN TOLC"/>
    <property type="match status" value="1"/>
</dbReference>
<feature type="coiled-coil region" evidence="8">
    <location>
        <begin position="203"/>
        <end position="230"/>
    </location>
</feature>
<sequence>MNKSISLIKTGLLALCLVSAGAAAAQQQQSLSLEQAVSASLAHSNELKIDNSKVNAAIASVQEAKNNRLPDIDVSGQYLRVNQPHIDLKFDTGDGGATDDGDNGGGSFPAVNQAMVGMATASLPLFTGGQISNGIASAKFLEAATRLDAQRDRQRIVQNTVAAYYNLYKAQAAVALVKENLKSSQQRVKDFSNMEANGLVARNDLLKVQLQESNLELALLNAENNAAIANYNFNLMLGLDEQTRLVLDSAALTDAPLPDALEDWESKALDSRADYQALSSREQAAHANVKIAKGSYYPAIAFSAGYMGANIPKALTITNALNAGLGVSYNLGALYKAGAKVKQAKAQEEELLWNRQQLNEGIKREVHQAYLNYSQSLKKIDVYRKAMEQADENYRITKNKYDNSLATTTDLLDADVARLQAGIDYAYAKADAAVAYHQLYESAGIDVETFTAQNHVFEHSK</sequence>
<evidence type="ECO:0000256" key="1">
    <source>
        <dbReference type="ARBA" id="ARBA00004442"/>
    </source>
</evidence>
<dbReference type="OrthoDB" id="680214at2"/>
<dbReference type="Gene3D" id="1.20.1600.10">
    <property type="entry name" value="Outer membrane efflux proteins (OEP)"/>
    <property type="match status" value="1"/>
</dbReference>
<dbReference type="EMBL" id="FNZR01000002">
    <property type="protein sequence ID" value="SEK55106.1"/>
    <property type="molecule type" value="Genomic_DNA"/>
</dbReference>
<dbReference type="SUPFAM" id="SSF56954">
    <property type="entry name" value="Outer membrane efflux proteins (OEP)"/>
    <property type="match status" value="1"/>
</dbReference>
<evidence type="ECO:0000256" key="3">
    <source>
        <dbReference type="ARBA" id="ARBA00022448"/>
    </source>
</evidence>
<dbReference type="RefSeq" id="WP_090603093.1">
    <property type="nucleotide sequence ID" value="NZ_FNZR01000002.1"/>
</dbReference>
<comment type="subcellular location">
    <subcellularLocation>
        <location evidence="1">Cell outer membrane</location>
    </subcellularLocation>
</comment>
<dbReference type="Proteomes" id="UP000198916">
    <property type="component" value="Unassembled WGS sequence"/>
</dbReference>
<dbReference type="Pfam" id="PF02321">
    <property type="entry name" value="OEP"/>
    <property type="match status" value="2"/>
</dbReference>
<evidence type="ECO:0000256" key="6">
    <source>
        <dbReference type="ARBA" id="ARBA00023136"/>
    </source>
</evidence>
<feature type="signal peptide" evidence="9">
    <location>
        <begin position="1"/>
        <end position="24"/>
    </location>
</feature>
<dbReference type="GO" id="GO:0009279">
    <property type="term" value="C:cell outer membrane"/>
    <property type="evidence" value="ECO:0007669"/>
    <property type="project" value="UniProtKB-SubCell"/>
</dbReference>
<evidence type="ECO:0000256" key="5">
    <source>
        <dbReference type="ARBA" id="ARBA00022692"/>
    </source>
</evidence>
<dbReference type="GO" id="GO:0015562">
    <property type="term" value="F:efflux transmembrane transporter activity"/>
    <property type="evidence" value="ECO:0007669"/>
    <property type="project" value="InterPro"/>
</dbReference>
<protein>
    <submittedName>
        <fullName evidence="10">Outer membrane protein TolC</fullName>
    </submittedName>
</protein>
<keyword evidence="3" id="KW-0813">Transport</keyword>
<evidence type="ECO:0000256" key="2">
    <source>
        <dbReference type="ARBA" id="ARBA00007613"/>
    </source>
</evidence>
<keyword evidence="5" id="KW-0812">Transmembrane</keyword>
<dbReference type="AlphaFoldDB" id="A0A1H7HXT0"/>
<keyword evidence="7" id="KW-0998">Cell outer membrane</keyword>
<evidence type="ECO:0000256" key="8">
    <source>
        <dbReference type="SAM" id="Coils"/>
    </source>
</evidence>
<dbReference type="InterPro" id="IPR003423">
    <property type="entry name" value="OMP_efflux"/>
</dbReference>
<feature type="chain" id="PRO_5011622583" evidence="9">
    <location>
        <begin position="25"/>
        <end position="461"/>
    </location>
</feature>
<reference evidence="11" key="1">
    <citation type="submission" date="2016-10" db="EMBL/GenBank/DDBJ databases">
        <authorList>
            <person name="Varghese N."/>
            <person name="Submissions S."/>
        </authorList>
    </citation>
    <scope>NUCLEOTIDE SEQUENCE [LARGE SCALE GENOMIC DNA]</scope>
    <source>
        <strain evidence="11">Jip14</strain>
    </source>
</reference>
<evidence type="ECO:0000256" key="9">
    <source>
        <dbReference type="SAM" id="SignalP"/>
    </source>
</evidence>
<keyword evidence="9" id="KW-0732">Signal</keyword>
<gene>
    <name evidence="10" type="ORF">SAMN05421740_10253</name>
</gene>
<name>A0A1H7HXT0_9SPHI</name>
<keyword evidence="4" id="KW-1134">Transmembrane beta strand</keyword>
<dbReference type="STRING" id="332977.SAMN05421740_10253"/>
<keyword evidence="8" id="KW-0175">Coiled coil</keyword>
<evidence type="ECO:0000313" key="11">
    <source>
        <dbReference type="Proteomes" id="UP000198916"/>
    </source>
</evidence>
<evidence type="ECO:0000256" key="4">
    <source>
        <dbReference type="ARBA" id="ARBA00022452"/>
    </source>
</evidence>
<dbReference type="InterPro" id="IPR051906">
    <property type="entry name" value="TolC-like"/>
</dbReference>
<organism evidence="10 11">
    <name type="scientific">Parapedobacter koreensis</name>
    <dbReference type="NCBI Taxonomy" id="332977"/>
    <lineage>
        <taxon>Bacteria</taxon>
        <taxon>Pseudomonadati</taxon>
        <taxon>Bacteroidota</taxon>
        <taxon>Sphingobacteriia</taxon>
        <taxon>Sphingobacteriales</taxon>
        <taxon>Sphingobacteriaceae</taxon>
        <taxon>Parapedobacter</taxon>
    </lineage>
</organism>
<comment type="similarity">
    <text evidence="2">Belongs to the outer membrane factor (OMF) (TC 1.B.17) family.</text>
</comment>
<dbReference type="GO" id="GO:1990281">
    <property type="term" value="C:efflux pump complex"/>
    <property type="evidence" value="ECO:0007669"/>
    <property type="project" value="TreeGrafter"/>
</dbReference>
<proteinExistence type="inferred from homology"/>
<dbReference type="PANTHER" id="PTHR30026">
    <property type="entry name" value="OUTER MEMBRANE PROTEIN TOLC"/>
    <property type="match status" value="1"/>
</dbReference>
<evidence type="ECO:0000313" key="10">
    <source>
        <dbReference type="EMBL" id="SEK55106.1"/>
    </source>
</evidence>